<dbReference type="EMBL" id="JAIWYP010000001">
    <property type="protein sequence ID" value="KAH3880324.1"/>
    <property type="molecule type" value="Genomic_DNA"/>
</dbReference>
<comment type="caution">
    <text evidence="1">The sequence shown here is derived from an EMBL/GenBank/DDBJ whole genome shotgun (WGS) entry which is preliminary data.</text>
</comment>
<name>A0A9D4MQX6_DREPO</name>
<evidence type="ECO:0000313" key="1">
    <source>
        <dbReference type="EMBL" id="KAH3880324.1"/>
    </source>
</evidence>
<dbReference type="AlphaFoldDB" id="A0A9D4MQX6"/>
<dbReference type="Proteomes" id="UP000828390">
    <property type="component" value="Unassembled WGS sequence"/>
</dbReference>
<sequence>MPRRSFSSALPLCFSKGLGPSSLTQSSLLLELPGVFLKLDSKLTATGAAWSLSQAHCYWSCLESEAHCYWSCLESFSSLTQSSLLLELPGV</sequence>
<gene>
    <name evidence="1" type="ORF">DPMN_004236</name>
</gene>
<reference evidence="1" key="1">
    <citation type="journal article" date="2019" name="bioRxiv">
        <title>The Genome of the Zebra Mussel, Dreissena polymorpha: A Resource for Invasive Species Research.</title>
        <authorList>
            <person name="McCartney M.A."/>
            <person name="Auch B."/>
            <person name="Kono T."/>
            <person name="Mallez S."/>
            <person name="Zhang Y."/>
            <person name="Obille A."/>
            <person name="Becker A."/>
            <person name="Abrahante J.E."/>
            <person name="Garbe J."/>
            <person name="Badalamenti J.P."/>
            <person name="Herman A."/>
            <person name="Mangelson H."/>
            <person name="Liachko I."/>
            <person name="Sullivan S."/>
            <person name="Sone E.D."/>
            <person name="Koren S."/>
            <person name="Silverstein K.A.T."/>
            <person name="Beckman K.B."/>
            <person name="Gohl D.M."/>
        </authorList>
    </citation>
    <scope>NUCLEOTIDE SEQUENCE</scope>
    <source>
        <strain evidence="1">Duluth1</strain>
        <tissue evidence="1">Whole animal</tissue>
    </source>
</reference>
<evidence type="ECO:0000313" key="2">
    <source>
        <dbReference type="Proteomes" id="UP000828390"/>
    </source>
</evidence>
<accession>A0A9D4MQX6</accession>
<protein>
    <submittedName>
        <fullName evidence="1">Uncharacterized protein</fullName>
    </submittedName>
</protein>
<keyword evidence="2" id="KW-1185">Reference proteome</keyword>
<reference evidence="1" key="2">
    <citation type="submission" date="2020-11" db="EMBL/GenBank/DDBJ databases">
        <authorList>
            <person name="McCartney M.A."/>
            <person name="Auch B."/>
            <person name="Kono T."/>
            <person name="Mallez S."/>
            <person name="Becker A."/>
            <person name="Gohl D.M."/>
            <person name="Silverstein K.A.T."/>
            <person name="Koren S."/>
            <person name="Bechman K.B."/>
            <person name="Herman A."/>
            <person name="Abrahante J.E."/>
            <person name="Garbe J."/>
        </authorList>
    </citation>
    <scope>NUCLEOTIDE SEQUENCE</scope>
    <source>
        <strain evidence="1">Duluth1</strain>
        <tissue evidence="1">Whole animal</tissue>
    </source>
</reference>
<proteinExistence type="predicted"/>
<organism evidence="1 2">
    <name type="scientific">Dreissena polymorpha</name>
    <name type="common">Zebra mussel</name>
    <name type="synonym">Mytilus polymorpha</name>
    <dbReference type="NCBI Taxonomy" id="45954"/>
    <lineage>
        <taxon>Eukaryota</taxon>
        <taxon>Metazoa</taxon>
        <taxon>Spiralia</taxon>
        <taxon>Lophotrochozoa</taxon>
        <taxon>Mollusca</taxon>
        <taxon>Bivalvia</taxon>
        <taxon>Autobranchia</taxon>
        <taxon>Heteroconchia</taxon>
        <taxon>Euheterodonta</taxon>
        <taxon>Imparidentia</taxon>
        <taxon>Neoheterodontei</taxon>
        <taxon>Myida</taxon>
        <taxon>Dreissenoidea</taxon>
        <taxon>Dreissenidae</taxon>
        <taxon>Dreissena</taxon>
    </lineage>
</organism>